<dbReference type="Pfam" id="PF25783">
    <property type="entry name" value="BigA_beta"/>
    <property type="match status" value="1"/>
</dbReference>
<dbReference type="Proteomes" id="UP000728968">
    <property type="component" value="Unassembled WGS sequence"/>
</dbReference>
<evidence type="ECO:0000259" key="1">
    <source>
        <dbReference type="Pfam" id="PF25783"/>
    </source>
</evidence>
<dbReference type="InterPro" id="IPR058034">
    <property type="entry name" value="BigA_beta"/>
</dbReference>
<feature type="domain" description="Putative surface-exposed virulence protein BigA beta-sandwich" evidence="1">
    <location>
        <begin position="253"/>
        <end position="338"/>
    </location>
</feature>
<keyword evidence="3" id="KW-1185">Reference proteome</keyword>
<gene>
    <name evidence="2" type="ORF">H6A04_11360</name>
</gene>
<reference evidence="2 3" key="1">
    <citation type="journal article" date="2021" name="Sci. Rep.">
        <title>The distribution of antibiotic resistance genes in chicken gut microbiota commensals.</title>
        <authorList>
            <person name="Juricova H."/>
            <person name="Matiasovicova J."/>
            <person name="Kubasova T."/>
            <person name="Cejkova D."/>
            <person name="Rychlik I."/>
        </authorList>
    </citation>
    <scope>NUCLEOTIDE SEQUENCE [LARGE SCALE GENOMIC DNA]</scope>
    <source>
        <strain evidence="2 3">An425</strain>
    </source>
</reference>
<organism evidence="2 3">
    <name type="scientific">Fusobacterium mortiferum</name>
    <dbReference type="NCBI Taxonomy" id="850"/>
    <lineage>
        <taxon>Bacteria</taxon>
        <taxon>Fusobacteriati</taxon>
        <taxon>Fusobacteriota</taxon>
        <taxon>Fusobacteriia</taxon>
        <taxon>Fusobacteriales</taxon>
        <taxon>Fusobacteriaceae</taxon>
        <taxon>Fusobacterium</taxon>
    </lineage>
</organism>
<comment type="caution">
    <text evidence="2">The sequence shown here is derived from an EMBL/GenBank/DDBJ whole genome shotgun (WGS) entry which is preliminary data.</text>
</comment>
<name>A0ABS2G4W3_FUSMR</name>
<proteinExistence type="predicted"/>
<evidence type="ECO:0000313" key="3">
    <source>
        <dbReference type="Proteomes" id="UP000728968"/>
    </source>
</evidence>
<dbReference type="EMBL" id="JACJLT010000231">
    <property type="protein sequence ID" value="MBM6876230.1"/>
    <property type="molecule type" value="Genomic_DNA"/>
</dbReference>
<accession>A0ABS2G4W3</accession>
<sequence length="398" mass="42184">MRANSNSVAINNGTITGSGQITGIDARESSQGTNDGNIELESDIIAISGENSKTVVSKVRGMRGRDEGTTVTNNKIIKLAGKAVGIEVDRKASGVNNGSISLISKNEENYGWTEVVGMSADNSKITNNGTIDILNGGIGMQGINNSSLVNNGTINIDGENSIGMYAGSNSTAINAEEGVINVGSLAQAGMVADGENAEVINYGTINILQRDDLTDENKENFALQAKNNGKIENHGTINIEGDLNLATGKNSSYVIGTTKDGEYGKISAKTAKLDGNVVVSTQITKSGFKNEYTLQNVVDAEDITLGDNFEFNSDSLLYDATAKTDTWGNLDATLTRNNKTLGDYSNEETKENAEIFGKYYVEELYKNLSSDAQAVISAINPLALEVYPSINPLESTSL</sequence>
<dbReference type="RefSeq" id="WP_204716845.1">
    <property type="nucleotide sequence ID" value="NZ_JACJLT010000231.1"/>
</dbReference>
<protein>
    <recommendedName>
        <fullName evidence="1">Putative surface-exposed virulence protein BigA beta-sandwich domain-containing protein</fullName>
    </recommendedName>
</protein>
<evidence type="ECO:0000313" key="2">
    <source>
        <dbReference type="EMBL" id="MBM6876230.1"/>
    </source>
</evidence>